<organism evidence="2 3">
    <name type="scientific">Candidatus Sysuiplasma superficiale</name>
    <dbReference type="NCBI Taxonomy" id="2823368"/>
    <lineage>
        <taxon>Archaea</taxon>
        <taxon>Methanobacteriati</taxon>
        <taxon>Thermoplasmatota</taxon>
        <taxon>Thermoplasmata</taxon>
        <taxon>Candidatus Sysuiplasmatales</taxon>
        <taxon>Candidatus Sysuiplasmataceae</taxon>
        <taxon>Candidatus Sysuiplasma</taxon>
    </lineage>
</organism>
<sequence>MHVVYANWCPHCVPTTVEPAREMASELGAELVLLDIDSREQEADRIVMEHGDWCADYIIPQLFFEMEDGSVRHVLTGFSEGVEFTRKAVEELRKSDFYRHLVGVSPS</sequence>
<evidence type="ECO:0000313" key="3">
    <source>
        <dbReference type="Proteomes" id="UP000716004"/>
    </source>
</evidence>
<proteinExistence type="predicted"/>
<feature type="domain" description="Thioredoxin" evidence="1">
    <location>
        <begin position="1"/>
        <end position="94"/>
    </location>
</feature>
<dbReference type="SUPFAM" id="SSF52833">
    <property type="entry name" value="Thioredoxin-like"/>
    <property type="match status" value="1"/>
</dbReference>
<evidence type="ECO:0000259" key="1">
    <source>
        <dbReference type="PROSITE" id="PS51352"/>
    </source>
</evidence>
<accession>A0A8J7YPJ8</accession>
<dbReference type="EMBL" id="JAGVSJ010000012">
    <property type="protein sequence ID" value="MBX8631991.1"/>
    <property type="molecule type" value="Genomic_DNA"/>
</dbReference>
<dbReference type="PROSITE" id="PS51352">
    <property type="entry name" value="THIOREDOXIN_2"/>
    <property type="match status" value="1"/>
</dbReference>
<dbReference type="Gene3D" id="3.40.30.10">
    <property type="entry name" value="Glutaredoxin"/>
    <property type="match status" value="1"/>
</dbReference>
<dbReference type="AlphaFoldDB" id="A0A8J7YPJ8"/>
<gene>
    <name evidence="2" type="ORF">J9259_05685</name>
</gene>
<dbReference type="Proteomes" id="UP000716004">
    <property type="component" value="Unassembled WGS sequence"/>
</dbReference>
<dbReference type="InterPro" id="IPR013766">
    <property type="entry name" value="Thioredoxin_domain"/>
</dbReference>
<dbReference type="InterPro" id="IPR036249">
    <property type="entry name" value="Thioredoxin-like_sf"/>
</dbReference>
<protein>
    <recommendedName>
        <fullName evidence="1">Thioredoxin domain-containing protein</fullName>
    </recommendedName>
</protein>
<comment type="caution">
    <text evidence="2">The sequence shown here is derived from an EMBL/GenBank/DDBJ whole genome shotgun (WGS) entry which is preliminary data.</text>
</comment>
<evidence type="ECO:0000313" key="2">
    <source>
        <dbReference type="EMBL" id="MBX8631991.1"/>
    </source>
</evidence>
<name>A0A8J7YPJ8_9ARCH</name>
<reference evidence="2" key="1">
    <citation type="submission" date="2021-04" db="EMBL/GenBank/DDBJ databases">
        <title>Genomic insights into ecological role and evolution of a novel Thermoplasmata order Candidatus Sysuiplasmatales.</title>
        <authorList>
            <person name="Yuan Y."/>
        </authorList>
    </citation>
    <scope>NUCLEOTIDE SEQUENCE</scope>
    <source>
        <strain evidence="2">YP2-bin.285</strain>
    </source>
</reference>